<dbReference type="PANTHER" id="PTHR43390">
    <property type="entry name" value="SIGNAL PEPTIDASE I"/>
    <property type="match status" value="1"/>
</dbReference>
<sequence length="212" mass="23686">MHVTDTKQFTTSNTINSITIKKEGFATSKKSIMKEALDWAIHIAIAVLLAVLIVNFVAQVTVVQGSSMENTLSEKDRLLIEKISIRFGKIKRGDIVTVNNPEGDDGIYLRNSPIIKRVIGIEGDLVEIRDGSVYVNGEILEEDYIRGNETYPINEEFSSVLVPEGYVYVIGDNRIIGQSSDSREFGPVKTKYIGGKAVLRFFPFNRISLLRD</sequence>
<dbReference type="InterPro" id="IPR036286">
    <property type="entry name" value="LexA/Signal_pep-like_sf"/>
</dbReference>
<evidence type="ECO:0000256" key="4">
    <source>
        <dbReference type="RuleBase" id="RU362042"/>
    </source>
</evidence>
<evidence type="ECO:0000313" key="7">
    <source>
        <dbReference type="Proteomes" id="UP000233534"/>
    </source>
</evidence>
<organism evidence="6 7">
    <name type="scientific">Acetivibrio saccincola</name>
    <dbReference type="NCBI Taxonomy" id="1677857"/>
    <lineage>
        <taxon>Bacteria</taxon>
        <taxon>Bacillati</taxon>
        <taxon>Bacillota</taxon>
        <taxon>Clostridia</taxon>
        <taxon>Eubacteriales</taxon>
        <taxon>Oscillospiraceae</taxon>
        <taxon>Acetivibrio</taxon>
    </lineage>
</organism>
<dbReference type="RefSeq" id="WP_235827698.1">
    <property type="nucleotide sequence ID" value="NZ_DAONOL010000001.1"/>
</dbReference>
<protein>
    <recommendedName>
        <fullName evidence="4">Signal peptidase I</fullName>
        <ecNumber evidence="4">3.4.21.89</ecNumber>
    </recommendedName>
</protein>
<dbReference type="SUPFAM" id="SSF51306">
    <property type="entry name" value="LexA/Signal peptidase"/>
    <property type="match status" value="1"/>
</dbReference>
<dbReference type="GO" id="GO:0009003">
    <property type="term" value="F:signal peptidase activity"/>
    <property type="evidence" value="ECO:0007669"/>
    <property type="project" value="UniProtKB-EC"/>
</dbReference>
<evidence type="ECO:0000313" key="6">
    <source>
        <dbReference type="EMBL" id="AUG58155.1"/>
    </source>
</evidence>
<dbReference type="Proteomes" id="UP000233534">
    <property type="component" value="Chromosome"/>
</dbReference>
<dbReference type="Pfam" id="PF10502">
    <property type="entry name" value="Peptidase_S26"/>
    <property type="match status" value="1"/>
</dbReference>
<dbReference type="InterPro" id="IPR019533">
    <property type="entry name" value="Peptidase_S26"/>
</dbReference>
<keyword evidence="4" id="KW-0812">Transmembrane</keyword>
<comment type="similarity">
    <text evidence="2 4">Belongs to the peptidase S26 family.</text>
</comment>
<dbReference type="PROSITE" id="PS50890">
    <property type="entry name" value="PUA"/>
    <property type="match status" value="1"/>
</dbReference>
<evidence type="ECO:0000256" key="1">
    <source>
        <dbReference type="ARBA" id="ARBA00004401"/>
    </source>
</evidence>
<evidence type="ECO:0000256" key="2">
    <source>
        <dbReference type="ARBA" id="ARBA00009370"/>
    </source>
</evidence>
<dbReference type="GO" id="GO:0006465">
    <property type="term" value="P:signal peptide processing"/>
    <property type="evidence" value="ECO:0007669"/>
    <property type="project" value="InterPro"/>
</dbReference>
<keyword evidence="4" id="KW-1133">Transmembrane helix</keyword>
<reference evidence="6 7" key="1">
    <citation type="submission" date="2017-12" db="EMBL/GenBank/DDBJ databases">
        <title>Complete genome sequence of Herbivorax saccincola GGR1, a novel Cellulosome-producing hydrolytic bacterium in a thermophilic biogas plant, established by Illumina and Nanopore MinION sequencing.</title>
        <authorList>
            <person name="Pechtl A."/>
            <person name="Ruckert C."/>
            <person name="Koeck D.E."/>
            <person name="Maus I."/>
            <person name="Winkler A."/>
            <person name="Kalinowski J."/>
            <person name="Puhler A."/>
            <person name="Schwarz W.W."/>
            <person name="Zverlov V.V."/>
            <person name="Schluter A."/>
            <person name="Liebl W."/>
        </authorList>
    </citation>
    <scope>NUCLEOTIDE SEQUENCE [LARGE SCALE GENOMIC DNA]</scope>
    <source>
        <strain evidence="7">SR1</strain>
    </source>
</reference>
<keyword evidence="4 6" id="KW-0378">Hydrolase</keyword>
<feature type="domain" description="Peptidase S26" evidence="5">
    <location>
        <begin position="38"/>
        <end position="202"/>
    </location>
</feature>
<accession>A0A2K9EG07</accession>
<evidence type="ECO:0000256" key="3">
    <source>
        <dbReference type="PIRSR" id="PIRSR600223-1"/>
    </source>
</evidence>
<name>A0A2K9EG07_9FIRM</name>
<keyword evidence="7" id="KW-1185">Reference proteome</keyword>
<dbReference type="InterPro" id="IPR000223">
    <property type="entry name" value="Pept_S26A_signal_pept_1"/>
</dbReference>
<feature type="active site" evidence="3">
    <location>
        <position position="67"/>
    </location>
</feature>
<dbReference type="PRINTS" id="PR00727">
    <property type="entry name" value="LEADERPTASE"/>
</dbReference>
<dbReference type="GO" id="GO:0005886">
    <property type="term" value="C:plasma membrane"/>
    <property type="evidence" value="ECO:0007669"/>
    <property type="project" value="UniProtKB-SubCell"/>
</dbReference>
<dbReference type="CDD" id="cd06530">
    <property type="entry name" value="S26_SPase_I"/>
    <property type="match status" value="1"/>
</dbReference>
<dbReference type="Gene3D" id="2.10.109.10">
    <property type="entry name" value="Umud Fragment, subunit A"/>
    <property type="match status" value="1"/>
</dbReference>
<keyword evidence="4" id="KW-0472">Membrane</keyword>
<dbReference type="GO" id="GO:0004252">
    <property type="term" value="F:serine-type endopeptidase activity"/>
    <property type="evidence" value="ECO:0007669"/>
    <property type="project" value="InterPro"/>
</dbReference>
<feature type="active site" evidence="3">
    <location>
        <position position="116"/>
    </location>
</feature>
<dbReference type="KEGG" id="hsc:HVS_11305"/>
<comment type="subcellular location">
    <subcellularLocation>
        <location evidence="1">Cell membrane</location>
        <topology evidence="1">Single-pass type II membrane protein</topology>
    </subcellularLocation>
    <subcellularLocation>
        <location evidence="4">Membrane</location>
        <topology evidence="4">Single-pass type II membrane protein</topology>
    </subcellularLocation>
</comment>
<keyword evidence="4" id="KW-0645">Protease</keyword>
<dbReference type="PANTHER" id="PTHR43390:SF1">
    <property type="entry name" value="CHLOROPLAST PROCESSING PEPTIDASE"/>
    <property type="match status" value="1"/>
</dbReference>
<dbReference type="NCBIfam" id="TIGR02227">
    <property type="entry name" value="sigpep_I_bact"/>
    <property type="match status" value="1"/>
</dbReference>
<dbReference type="AlphaFoldDB" id="A0A2K9EG07"/>
<comment type="catalytic activity">
    <reaction evidence="4">
        <text>Cleavage of hydrophobic, N-terminal signal or leader sequences from secreted and periplasmic proteins.</text>
        <dbReference type="EC" id="3.4.21.89"/>
    </reaction>
</comment>
<dbReference type="EC" id="3.4.21.89" evidence="4"/>
<evidence type="ECO:0000259" key="5">
    <source>
        <dbReference type="Pfam" id="PF10502"/>
    </source>
</evidence>
<gene>
    <name evidence="6" type="primary">sipS</name>
    <name evidence="6" type="ORF">HVS_11305</name>
</gene>
<feature type="transmembrane region" description="Helical" evidence="4">
    <location>
        <begin position="39"/>
        <end position="58"/>
    </location>
</feature>
<dbReference type="EMBL" id="CP025197">
    <property type="protein sequence ID" value="AUG58155.1"/>
    <property type="molecule type" value="Genomic_DNA"/>
</dbReference>
<proteinExistence type="inferred from homology"/>